<dbReference type="InterPro" id="IPR050490">
    <property type="entry name" value="Bact_solute-bd_prot1"/>
</dbReference>
<dbReference type="Pfam" id="PF01547">
    <property type="entry name" value="SBP_bac_1"/>
    <property type="match status" value="1"/>
</dbReference>
<keyword evidence="1" id="KW-0732">Signal</keyword>
<organism evidence="2 3">
    <name type="scientific">Paenibacillus flagellatus</name>
    <dbReference type="NCBI Taxonomy" id="2211139"/>
    <lineage>
        <taxon>Bacteria</taxon>
        <taxon>Bacillati</taxon>
        <taxon>Bacillota</taxon>
        <taxon>Bacilli</taxon>
        <taxon>Bacillales</taxon>
        <taxon>Paenibacillaceae</taxon>
        <taxon>Paenibacillus</taxon>
    </lineage>
</organism>
<name>A0A2V5K822_9BACL</name>
<dbReference type="PANTHER" id="PTHR43649:SF12">
    <property type="entry name" value="DIACETYLCHITOBIOSE BINDING PROTEIN DASA"/>
    <property type="match status" value="1"/>
</dbReference>
<feature type="signal peptide" evidence="1">
    <location>
        <begin position="1"/>
        <end position="22"/>
    </location>
</feature>
<proteinExistence type="predicted"/>
<keyword evidence="3" id="KW-1185">Reference proteome</keyword>
<dbReference type="Gene3D" id="3.40.190.10">
    <property type="entry name" value="Periplasmic binding protein-like II"/>
    <property type="match status" value="1"/>
</dbReference>
<dbReference type="InterPro" id="IPR006059">
    <property type="entry name" value="SBP"/>
</dbReference>
<reference evidence="2 3" key="1">
    <citation type="submission" date="2018-05" db="EMBL/GenBank/DDBJ databases">
        <title>Paenibacillus flagellatus sp. nov., isolated from selenium mineral soil.</title>
        <authorList>
            <person name="Dai X."/>
        </authorList>
    </citation>
    <scope>NUCLEOTIDE SEQUENCE [LARGE SCALE GENOMIC DNA]</scope>
    <source>
        <strain evidence="2 3">DXL2</strain>
    </source>
</reference>
<dbReference type="PANTHER" id="PTHR43649">
    <property type="entry name" value="ARABINOSE-BINDING PROTEIN-RELATED"/>
    <property type="match status" value="1"/>
</dbReference>
<evidence type="ECO:0000256" key="1">
    <source>
        <dbReference type="SAM" id="SignalP"/>
    </source>
</evidence>
<feature type="chain" id="PRO_5038837783" description="Sugar ABC transporter substrate-binding protein" evidence="1">
    <location>
        <begin position="23"/>
        <end position="447"/>
    </location>
</feature>
<dbReference type="OrthoDB" id="362670at2"/>
<comment type="caution">
    <text evidence="2">The sequence shown here is derived from an EMBL/GenBank/DDBJ whole genome shotgun (WGS) entry which is preliminary data.</text>
</comment>
<dbReference type="SUPFAM" id="SSF53850">
    <property type="entry name" value="Periplasmic binding protein-like II"/>
    <property type="match status" value="1"/>
</dbReference>
<dbReference type="Proteomes" id="UP000247476">
    <property type="component" value="Unassembled WGS sequence"/>
</dbReference>
<evidence type="ECO:0000313" key="2">
    <source>
        <dbReference type="EMBL" id="PYI55635.1"/>
    </source>
</evidence>
<dbReference type="AlphaFoldDB" id="A0A2V5K822"/>
<protein>
    <recommendedName>
        <fullName evidence="4">Sugar ABC transporter substrate-binding protein</fullName>
    </recommendedName>
</protein>
<sequence>MVSKWGKSFRTLVVLLALTAIAAACGGGPKPGADAPPAGDKAAKASLTDNANDPVELTVYYMFAGSSYDAFMQGYGNFIKQKYPNYTFKFISTGKGSTLEDMVTSNTDIDIFISTTSTLTSVVDKKLDYDITELVDKYGYDLNRFESTPLDLLRKASNGKLLGLPFRVNTLGLYYNKDLFDKFGVPYLRDGMTWDEVYEAAGQLTRQDGGVQYYGFAARPVANLFKLNPYSQAMVDPKTHQAALDNDRWKSIFNNFLRFYQLPGYDKELTTTVKAFDLFTKEKRVAILSQQNSDYLSLKDAQGLNWDVVTYPTYKDLPGVNPQPEPVYFLISANSKHKDEAFKAISVILSDEVQLEKSKQGAPSPLKSKAIRDAYGTASTDMAGKNTKALVPSSYAEALVVDPYVNQAVTPLQNAFTSVVAGEKDLNTALREANELTNKGIQSLAGK</sequence>
<accession>A0A2V5K822</accession>
<gene>
    <name evidence="2" type="ORF">DLM86_07865</name>
</gene>
<dbReference type="RefSeq" id="WP_110839435.1">
    <property type="nucleotide sequence ID" value="NZ_QJVJ01000003.1"/>
</dbReference>
<dbReference type="PROSITE" id="PS51257">
    <property type="entry name" value="PROKAR_LIPOPROTEIN"/>
    <property type="match status" value="1"/>
</dbReference>
<evidence type="ECO:0000313" key="3">
    <source>
        <dbReference type="Proteomes" id="UP000247476"/>
    </source>
</evidence>
<evidence type="ECO:0008006" key="4">
    <source>
        <dbReference type="Google" id="ProtNLM"/>
    </source>
</evidence>
<dbReference type="EMBL" id="QJVJ01000003">
    <property type="protein sequence ID" value="PYI55635.1"/>
    <property type="molecule type" value="Genomic_DNA"/>
</dbReference>